<dbReference type="EMBL" id="JACHJL010000003">
    <property type="protein sequence ID" value="MBB5934738.1"/>
    <property type="molecule type" value="Genomic_DNA"/>
</dbReference>
<proteinExistence type="predicted"/>
<gene>
    <name evidence="2" type="ORF">FHS42_001785</name>
</gene>
<feature type="region of interest" description="Disordered" evidence="1">
    <location>
        <begin position="87"/>
        <end position="111"/>
    </location>
</feature>
<feature type="region of interest" description="Disordered" evidence="1">
    <location>
        <begin position="24"/>
        <end position="47"/>
    </location>
</feature>
<dbReference type="AlphaFoldDB" id="A0A7W9Q7Q7"/>
<comment type="caution">
    <text evidence="2">The sequence shown here is derived from an EMBL/GenBank/DDBJ whole genome shotgun (WGS) entry which is preliminary data.</text>
</comment>
<evidence type="ECO:0000256" key="1">
    <source>
        <dbReference type="SAM" id="MobiDB-lite"/>
    </source>
</evidence>
<reference evidence="2 3" key="1">
    <citation type="submission" date="2020-08" db="EMBL/GenBank/DDBJ databases">
        <title>Genomic Encyclopedia of Type Strains, Phase III (KMG-III): the genomes of soil and plant-associated and newly described type strains.</title>
        <authorList>
            <person name="Whitman W."/>
        </authorList>
    </citation>
    <scope>NUCLEOTIDE SEQUENCE [LARGE SCALE GENOMIC DNA]</scope>
    <source>
        <strain evidence="2 3">CECT 8305</strain>
    </source>
</reference>
<evidence type="ECO:0000313" key="2">
    <source>
        <dbReference type="EMBL" id="MBB5934738.1"/>
    </source>
</evidence>
<protein>
    <submittedName>
        <fullName evidence="2">Uncharacterized protein</fullName>
    </submittedName>
</protein>
<name>A0A7W9Q7Q7_9ACTN</name>
<organism evidence="2 3">
    <name type="scientific">Streptomyces zagrosensis</name>
    <dbReference type="NCBI Taxonomy" id="1042984"/>
    <lineage>
        <taxon>Bacteria</taxon>
        <taxon>Bacillati</taxon>
        <taxon>Actinomycetota</taxon>
        <taxon>Actinomycetes</taxon>
        <taxon>Kitasatosporales</taxon>
        <taxon>Streptomycetaceae</taxon>
        <taxon>Streptomyces</taxon>
    </lineage>
</organism>
<dbReference type="Proteomes" id="UP000588098">
    <property type="component" value="Unassembled WGS sequence"/>
</dbReference>
<sequence length="222" mass="22989">MLRGGAGGGGAAGHEVAVVRSTAVHRPHGSEGWSGRRWRASPTQDEQCGTGIPALHRGGYAPSGATVSTGCGRPQASPGPTVGVATGLLSPADRSPGRSEVPRRAPTASPRGARLIASVSPSCRCGAPDEQVRKPRVEAGRSWLARTRGPTTRRASRSRAVRVTARHAGRSNDSAQGSELPGKRLITTGARRRTGLWAQGGQTRPRHSSRSVIASAVPGWPS</sequence>
<feature type="region of interest" description="Disordered" evidence="1">
    <location>
        <begin position="165"/>
        <end position="222"/>
    </location>
</feature>
<evidence type="ECO:0000313" key="3">
    <source>
        <dbReference type="Proteomes" id="UP000588098"/>
    </source>
</evidence>
<keyword evidence="3" id="KW-1185">Reference proteome</keyword>
<accession>A0A7W9Q7Q7</accession>